<dbReference type="Proteomes" id="UP000027931">
    <property type="component" value="Unassembled WGS sequence"/>
</dbReference>
<feature type="transmembrane region" description="Helical" evidence="1">
    <location>
        <begin position="265"/>
        <end position="284"/>
    </location>
</feature>
<feature type="transmembrane region" description="Helical" evidence="1">
    <location>
        <begin position="193"/>
        <end position="213"/>
    </location>
</feature>
<evidence type="ECO:0000256" key="1">
    <source>
        <dbReference type="SAM" id="Phobius"/>
    </source>
</evidence>
<comment type="caution">
    <text evidence="2">The sequence shown here is derived from an EMBL/GenBank/DDBJ whole genome shotgun (WGS) entry which is preliminary data.</text>
</comment>
<dbReference type="STRING" id="1157490.EL26_13135"/>
<evidence type="ECO:0000313" key="3">
    <source>
        <dbReference type="Proteomes" id="UP000027931"/>
    </source>
</evidence>
<keyword evidence="3" id="KW-1185">Reference proteome</keyword>
<evidence type="ECO:0008006" key="4">
    <source>
        <dbReference type="Google" id="ProtNLM"/>
    </source>
</evidence>
<dbReference type="eggNOG" id="COG1271">
    <property type="taxonomic scope" value="Bacteria"/>
</dbReference>
<sequence>MNNTSYPIPVDLSLPIPGDIGVFKVLLILAFILHIVFVNLMLSGSLLAVYSELRGMMTKRSEWNQTAKALATQVSVFKSIAVVLGVGPLLVISTIYTRFFYTSTILIGNAWLLLIPLLIAAFLLLYLYKFTWDRWQNRKGLHLFIGALGALCLLFVPLIFFTNVVSMLYPALWQETHGFFSALVTYPTLFQRYLHFLFASLSVTGIYFLIWANRKRRSNSTLPYEFVSRFGRRVALIFTAGQLIAGPLLLISLDDRVRASMLSGFHLVLLLCAFLLGLSLLYVLGNVLKKPSRKAVLIAGMHVVLLLGVMGVMRHEVRDLYLEPYQTGQAQS</sequence>
<accession>A0A074LL34</accession>
<feature type="transmembrane region" description="Helical" evidence="1">
    <location>
        <begin position="296"/>
        <end position="313"/>
    </location>
</feature>
<protein>
    <recommendedName>
        <fullName evidence="4">Cytochrome c class I</fullName>
    </recommendedName>
</protein>
<proteinExistence type="predicted"/>
<evidence type="ECO:0000313" key="2">
    <source>
        <dbReference type="EMBL" id="KEO82846.1"/>
    </source>
</evidence>
<feature type="transmembrane region" description="Helical" evidence="1">
    <location>
        <begin position="70"/>
        <end position="96"/>
    </location>
</feature>
<dbReference type="AlphaFoldDB" id="A0A074LL34"/>
<feature type="transmembrane region" description="Helical" evidence="1">
    <location>
        <begin position="140"/>
        <end position="173"/>
    </location>
</feature>
<keyword evidence="1" id="KW-1133">Transmembrane helix</keyword>
<organism evidence="2 3">
    <name type="scientific">Tumebacillus flagellatus</name>
    <dbReference type="NCBI Taxonomy" id="1157490"/>
    <lineage>
        <taxon>Bacteria</taxon>
        <taxon>Bacillati</taxon>
        <taxon>Bacillota</taxon>
        <taxon>Bacilli</taxon>
        <taxon>Bacillales</taxon>
        <taxon>Alicyclobacillaceae</taxon>
        <taxon>Tumebacillus</taxon>
    </lineage>
</organism>
<gene>
    <name evidence="2" type="ORF">EL26_13135</name>
</gene>
<keyword evidence="1" id="KW-0472">Membrane</keyword>
<dbReference type="OrthoDB" id="9814063at2"/>
<keyword evidence="1" id="KW-0812">Transmembrane</keyword>
<feature type="transmembrane region" description="Helical" evidence="1">
    <location>
        <begin position="108"/>
        <end position="128"/>
    </location>
</feature>
<name>A0A074LL34_9BACL</name>
<feature type="transmembrane region" description="Helical" evidence="1">
    <location>
        <begin position="234"/>
        <end position="253"/>
    </location>
</feature>
<reference evidence="2 3" key="1">
    <citation type="journal article" date="2013" name="Int. J. Syst. Evol. Microbiol.">
        <title>Tumebacillus flagellatus sp. nov., an alpha-amylase/pullulanase-producing bacterium isolated from cassava wastewater.</title>
        <authorList>
            <person name="Wang Q."/>
            <person name="Xie N."/>
            <person name="Qin Y."/>
            <person name="Shen N."/>
            <person name="Zhu J."/>
            <person name="Mi H."/>
            <person name="Huang R."/>
        </authorList>
    </citation>
    <scope>NUCLEOTIDE SEQUENCE [LARGE SCALE GENOMIC DNA]</scope>
    <source>
        <strain evidence="2 3">GST4</strain>
    </source>
</reference>
<feature type="transmembrane region" description="Helical" evidence="1">
    <location>
        <begin position="20"/>
        <end position="49"/>
    </location>
</feature>
<dbReference type="EMBL" id="JMIR01000017">
    <property type="protein sequence ID" value="KEO82846.1"/>
    <property type="molecule type" value="Genomic_DNA"/>
</dbReference>
<dbReference type="RefSeq" id="WP_038089159.1">
    <property type="nucleotide sequence ID" value="NZ_JMIR01000017.1"/>
</dbReference>